<dbReference type="Gene3D" id="1.10.10.2840">
    <property type="entry name" value="PucR C-terminal helix-turn-helix domain"/>
    <property type="match status" value="1"/>
</dbReference>
<protein>
    <submittedName>
        <fullName evidence="3">Helix-turn-helix domain-containing protein</fullName>
    </submittedName>
</protein>
<dbReference type="Pfam" id="PF13556">
    <property type="entry name" value="HTH_30"/>
    <property type="match status" value="1"/>
</dbReference>
<dbReference type="InterPro" id="IPR025736">
    <property type="entry name" value="PucR_C-HTH_dom"/>
</dbReference>
<dbReference type="EMBL" id="JBHSON010000129">
    <property type="protein sequence ID" value="MFC5753934.1"/>
    <property type="molecule type" value="Genomic_DNA"/>
</dbReference>
<accession>A0ABW1AH89</accession>
<evidence type="ECO:0000313" key="3">
    <source>
        <dbReference type="EMBL" id="MFC5753934.1"/>
    </source>
</evidence>
<feature type="region of interest" description="Disordered" evidence="1">
    <location>
        <begin position="181"/>
        <end position="207"/>
    </location>
</feature>
<organism evidence="3 4">
    <name type="scientific">Actinomadura rugatobispora</name>
    <dbReference type="NCBI Taxonomy" id="1994"/>
    <lineage>
        <taxon>Bacteria</taxon>
        <taxon>Bacillati</taxon>
        <taxon>Actinomycetota</taxon>
        <taxon>Actinomycetes</taxon>
        <taxon>Streptosporangiales</taxon>
        <taxon>Thermomonosporaceae</taxon>
        <taxon>Actinomadura</taxon>
    </lineage>
</organism>
<evidence type="ECO:0000259" key="2">
    <source>
        <dbReference type="Pfam" id="PF13556"/>
    </source>
</evidence>
<feature type="domain" description="PucR C-terminal helix-turn-helix" evidence="2">
    <location>
        <begin position="284"/>
        <end position="334"/>
    </location>
</feature>
<dbReference type="InterPro" id="IPR042070">
    <property type="entry name" value="PucR_C-HTH_sf"/>
</dbReference>
<evidence type="ECO:0000313" key="4">
    <source>
        <dbReference type="Proteomes" id="UP001596074"/>
    </source>
</evidence>
<proteinExistence type="predicted"/>
<sequence>MKELAGRLEALDPDAGAALQVIAYYDRLVEGRAGLEALVRGAAVLTGRPARLVDETRRVRIRVDPGGRRADGAGPPPAGAGWPSAPLEAGGPPALWLEGPGPAGVVEAMVLERASTAIRAVLERTRGKVPAAGHDQAMVETVLDPAAPAVARLRAARRLGLDPRGRARALAMAGGVPAIEPVPGTAGSTGGRAAAPDGTRRTGIGPEVPVLDLPVSHREALTALRLTAEGTERDPGPRVVHADRLGGLAVLAAAVGPDTEPVPDVRALERAAASAPWMLAVLDAVASARSLRGAAEEMAIHHSTLQDRLAHAESLLGWSVHEPQGRLRLQLALALRRLHRNTS</sequence>
<feature type="region of interest" description="Disordered" evidence="1">
    <location>
        <begin position="64"/>
        <end position="83"/>
    </location>
</feature>
<reference evidence="4" key="1">
    <citation type="journal article" date="2019" name="Int. J. Syst. Evol. Microbiol.">
        <title>The Global Catalogue of Microorganisms (GCM) 10K type strain sequencing project: providing services to taxonomists for standard genome sequencing and annotation.</title>
        <authorList>
            <consortium name="The Broad Institute Genomics Platform"/>
            <consortium name="The Broad Institute Genome Sequencing Center for Infectious Disease"/>
            <person name="Wu L."/>
            <person name="Ma J."/>
        </authorList>
    </citation>
    <scope>NUCLEOTIDE SEQUENCE [LARGE SCALE GENOMIC DNA]</scope>
    <source>
        <strain evidence="4">KCTC 42087</strain>
    </source>
</reference>
<dbReference type="RefSeq" id="WP_378291491.1">
    <property type="nucleotide sequence ID" value="NZ_JBHSON010000129.1"/>
</dbReference>
<dbReference type="Proteomes" id="UP001596074">
    <property type="component" value="Unassembled WGS sequence"/>
</dbReference>
<keyword evidence="4" id="KW-1185">Reference proteome</keyword>
<name>A0ABW1AH89_9ACTN</name>
<evidence type="ECO:0000256" key="1">
    <source>
        <dbReference type="SAM" id="MobiDB-lite"/>
    </source>
</evidence>
<gene>
    <name evidence="3" type="ORF">ACFPZN_50665</name>
</gene>
<comment type="caution">
    <text evidence="3">The sequence shown here is derived from an EMBL/GenBank/DDBJ whole genome shotgun (WGS) entry which is preliminary data.</text>
</comment>